<evidence type="ECO:0000313" key="1">
    <source>
        <dbReference type="EMBL" id="RDX78454.1"/>
    </source>
</evidence>
<organism evidence="1 2">
    <name type="scientific">Mucuna pruriens</name>
    <name type="common">Velvet bean</name>
    <name type="synonym">Dolichos pruriens</name>
    <dbReference type="NCBI Taxonomy" id="157652"/>
    <lineage>
        <taxon>Eukaryota</taxon>
        <taxon>Viridiplantae</taxon>
        <taxon>Streptophyta</taxon>
        <taxon>Embryophyta</taxon>
        <taxon>Tracheophyta</taxon>
        <taxon>Spermatophyta</taxon>
        <taxon>Magnoliopsida</taxon>
        <taxon>eudicotyledons</taxon>
        <taxon>Gunneridae</taxon>
        <taxon>Pentapetalae</taxon>
        <taxon>rosids</taxon>
        <taxon>fabids</taxon>
        <taxon>Fabales</taxon>
        <taxon>Fabaceae</taxon>
        <taxon>Papilionoideae</taxon>
        <taxon>50 kb inversion clade</taxon>
        <taxon>NPAAA clade</taxon>
        <taxon>indigoferoid/millettioid clade</taxon>
        <taxon>Phaseoleae</taxon>
        <taxon>Mucuna</taxon>
    </lineage>
</organism>
<sequence>MNDYTSNLVSYVNYQPIYMPNEIVLSGPVQYRWMYSFERQPFFALIISRTSTCY</sequence>
<gene>
    <name evidence="1" type="ORF">CR513_41274</name>
</gene>
<reference evidence="1" key="1">
    <citation type="submission" date="2018-05" db="EMBL/GenBank/DDBJ databases">
        <title>Draft genome of Mucuna pruriens seed.</title>
        <authorList>
            <person name="Nnadi N.E."/>
            <person name="Vos R."/>
            <person name="Hasami M.H."/>
            <person name="Devisetty U.K."/>
            <person name="Aguiy J.C."/>
        </authorList>
    </citation>
    <scope>NUCLEOTIDE SEQUENCE [LARGE SCALE GENOMIC DNA]</scope>
    <source>
        <strain evidence="1">JCA_2017</strain>
    </source>
</reference>
<evidence type="ECO:0000313" key="2">
    <source>
        <dbReference type="Proteomes" id="UP000257109"/>
    </source>
</evidence>
<protein>
    <submittedName>
        <fullName evidence="1">Uncharacterized protein</fullName>
    </submittedName>
</protein>
<feature type="non-terminal residue" evidence="1">
    <location>
        <position position="54"/>
    </location>
</feature>
<dbReference type="AlphaFoldDB" id="A0A371FJH6"/>
<accession>A0A371FJH6</accession>
<comment type="caution">
    <text evidence="1">The sequence shown here is derived from an EMBL/GenBank/DDBJ whole genome shotgun (WGS) entry which is preliminary data.</text>
</comment>
<dbReference type="EMBL" id="QJKJ01008864">
    <property type="protein sequence ID" value="RDX78454.1"/>
    <property type="molecule type" value="Genomic_DNA"/>
</dbReference>
<proteinExistence type="predicted"/>
<keyword evidence="2" id="KW-1185">Reference proteome</keyword>
<name>A0A371FJH6_MUCPR</name>
<dbReference type="Proteomes" id="UP000257109">
    <property type="component" value="Unassembled WGS sequence"/>
</dbReference>